<evidence type="ECO:0000259" key="3">
    <source>
        <dbReference type="PROSITE" id="PS50263"/>
    </source>
</evidence>
<dbReference type="CDD" id="cd07573">
    <property type="entry name" value="CPA"/>
    <property type="match status" value="1"/>
</dbReference>
<dbReference type="InterPro" id="IPR050345">
    <property type="entry name" value="Aliph_Amidase/BUP"/>
</dbReference>
<dbReference type="PROSITE" id="PS50263">
    <property type="entry name" value="CN_HYDROLASE"/>
    <property type="match status" value="1"/>
</dbReference>
<sequence length="280" mass="32075">MKMSWDIEDNLQKAEALVREAASQGANIILLPEFFQSPYFMQIQNYDYFELAQDVNDSSYIRRFQKLAKELDVVLPFSFFERAGNVFFNSLVMIDADGSIVDLYRKTHIPDGHCYQEKFYFSPGDTGFKVFPTKFGKIGVGICWDQWFPETARSLALMGAEILFYPTAIGNEPILNHDSMAHWQNTMRGHAAANIMPVIAANRIGQEDEPSENSSMTFYGSSFISSEEGIKVKEMDRVSEGVITHEFDLTAIGKKRISWGVFRDRRPEFYEAINHMDFSE</sequence>
<dbReference type="Gene3D" id="3.60.110.10">
    <property type="entry name" value="Carbon-nitrogen hydrolase"/>
    <property type="match status" value="1"/>
</dbReference>
<feature type="domain" description="CN hydrolase" evidence="3">
    <location>
        <begin position="1"/>
        <end position="249"/>
    </location>
</feature>
<protein>
    <submittedName>
        <fullName evidence="4">N-carbamoylputrescine amidase</fullName>
        <ecNumber evidence="4">3.5.1.53</ecNumber>
    </submittedName>
</protein>
<accession>A0ABY3X7C7</accession>
<dbReference type="Proteomes" id="UP000829542">
    <property type="component" value="Chromosome"/>
</dbReference>
<dbReference type="EC" id="3.5.1.53" evidence="4"/>
<dbReference type="GO" id="GO:0050126">
    <property type="term" value="F:N-carbamoylputrescine amidase activity"/>
    <property type="evidence" value="ECO:0007669"/>
    <property type="project" value="UniProtKB-EC"/>
</dbReference>
<keyword evidence="1 4" id="KW-0378">Hydrolase</keyword>
<proteinExistence type="inferred from homology"/>
<dbReference type="InterPro" id="IPR036526">
    <property type="entry name" value="C-N_Hydrolase_sf"/>
</dbReference>
<dbReference type="PANTHER" id="PTHR43674:SF2">
    <property type="entry name" value="BETA-UREIDOPROPIONASE"/>
    <property type="match status" value="1"/>
</dbReference>
<gene>
    <name evidence="4" type="primary">aguB</name>
    <name evidence="4" type="ORF">MMG00_03620</name>
</gene>
<dbReference type="EMBL" id="CP093379">
    <property type="protein sequence ID" value="UNM96952.1"/>
    <property type="molecule type" value="Genomic_DNA"/>
</dbReference>
<keyword evidence="5" id="KW-1185">Reference proteome</keyword>
<name>A0ABY3X7C7_9GAMM</name>
<dbReference type="InterPro" id="IPR003010">
    <property type="entry name" value="C-N_Hydrolase"/>
</dbReference>
<dbReference type="Pfam" id="PF00795">
    <property type="entry name" value="CN_hydrolase"/>
    <property type="match status" value="1"/>
</dbReference>
<evidence type="ECO:0000256" key="1">
    <source>
        <dbReference type="ARBA" id="ARBA00022801"/>
    </source>
</evidence>
<evidence type="ECO:0000256" key="2">
    <source>
        <dbReference type="ARBA" id="ARBA00034122"/>
    </source>
</evidence>
<reference evidence="4 5" key="1">
    <citation type="submission" date="2022-03" db="EMBL/GenBank/DDBJ databases">
        <title>Ignatzschineria rhizosphaerae HR5S32.</title>
        <authorList>
            <person name="Sun J.Q."/>
            <person name="Feng J.Y."/>
        </authorList>
    </citation>
    <scope>NUCLEOTIDE SEQUENCE [LARGE SCALE GENOMIC DNA]</scope>
    <source>
        <strain evidence="4 5">HR5S32</strain>
    </source>
</reference>
<evidence type="ECO:0000313" key="5">
    <source>
        <dbReference type="Proteomes" id="UP000829542"/>
    </source>
</evidence>
<dbReference type="PANTHER" id="PTHR43674">
    <property type="entry name" value="NITRILASE C965.09-RELATED"/>
    <property type="match status" value="1"/>
</dbReference>
<organism evidence="4 5">
    <name type="scientific">Ignatzschineria rhizosphaerae</name>
    <dbReference type="NCBI Taxonomy" id="2923279"/>
    <lineage>
        <taxon>Bacteria</taxon>
        <taxon>Pseudomonadati</taxon>
        <taxon>Pseudomonadota</taxon>
        <taxon>Gammaproteobacteria</taxon>
        <taxon>Cardiobacteriales</taxon>
        <taxon>Ignatzschineriaceae</taxon>
        <taxon>Ignatzschineria</taxon>
    </lineage>
</organism>
<dbReference type="InterPro" id="IPR017755">
    <property type="entry name" value="N-carbamoylputrescine_amidase"/>
</dbReference>
<comment type="similarity">
    <text evidence="2">Belongs to the carbon-nitrogen hydrolase superfamily.</text>
</comment>
<evidence type="ECO:0000313" key="4">
    <source>
        <dbReference type="EMBL" id="UNM96952.1"/>
    </source>
</evidence>
<dbReference type="SUPFAM" id="SSF56317">
    <property type="entry name" value="Carbon-nitrogen hydrolase"/>
    <property type="match status" value="1"/>
</dbReference>
<dbReference type="NCBIfam" id="TIGR03381">
    <property type="entry name" value="agmatine_aguB"/>
    <property type="match status" value="1"/>
</dbReference>